<organism evidence="1 2">
    <name type="scientific">Opitutus terrae (strain DSM 11246 / JCM 15787 / PB90-1)</name>
    <dbReference type="NCBI Taxonomy" id="452637"/>
    <lineage>
        <taxon>Bacteria</taxon>
        <taxon>Pseudomonadati</taxon>
        <taxon>Verrucomicrobiota</taxon>
        <taxon>Opitutia</taxon>
        <taxon>Opitutales</taxon>
        <taxon>Opitutaceae</taxon>
        <taxon>Opitutus</taxon>
    </lineage>
</organism>
<dbReference type="KEGG" id="ote:Oter_2537"/>
<dbReference type="EMBL" id="CP001032">
    <property type="protein sequence ID" value="ACB75819.1"/>
    <property type="molecule type" value="Genomic_DNA"/>
</dbReference>
<dbReference type="PANTHER" id="PTHR43628">
    <property type="entry name" value="ACTIVATOR OF C KINASE PROTEIN 1-RELATED"/>
    <property type="match status" value="1"/>
</dbReference>
<dbReference type="SMART" id="SM00671">
    <property type="entry name" value="SEL1"/>
    <property type="match status" value="2"/>
</dbReference>
<dbReference type="AlphaFoldDB" id="B1ZT30"/>
<dbReference type="HOGENOM" id="CLU_1389005_0_0_0"/>
<gene>
    <name evidence="1" type="ordered locus">Oter_2537</name>
</gene>
<dbReference type="InterPro" id="IPR052945">
    <property type="entry name" value="Mitotic_Regulator"/>
</dbReference>
<dbReference type="Proteomes" id="UP000007013">
    <property type="component" value="Chromosome"/>
</dbReference>
<proteinExistence type="predicted"/>
<dbReference type="Pfam" id="PF08238">
    <property type="entry name" value="Sel1"/>
    <property type="match status" value="2"/>
</dbReference>
<dbReference type="OrthoDB" id="197301at2"/>
<dbReference type="RefSeq" id="WP_012375354.1">
    <property type="nucleotide sequence ID" value="NC_010571.1"/>
</dbReference>
<accession>B1ZT30</accession>
<dbReference type="STRING" id="452637.Oter_2537"/>
<reference evidence="1 2" key="1">
    <citation type="journal article" date="2011" name="J. Bacteriol.">
        <title>Genome sequence of the verrucomicrobium Opitutus terrae PB90-1, an abundant inhabitant of rice paddy soil ecosystems.</title>
        <authorList>
            <person name="van Passel M.W."/>
            <person name="Kant R."/>
            <person name="Palva A."/>
            <person name="Copeland A."/>
            <person name="Lucas S."/>
            <person name="Lapidus A."/>
            <person name="Glavina del Rio T."/>
            <person name="Pitluck S."/>
            <person name="Goltsman E."/>
            <person name="Clum A."/>
            <person name="Sun H."/>
            <person name="Schmutz J."/>
            <person name="Larimer F.W."/>
            <person name="Land M.L."/>
            <person name="Hauser L."/>
            <person name="Kyrpides N."/>
            <person name="Mikhailova N."/>
            <person name="Richardson P.P."/>
            <person name="Janssen P.H."/>
            <person name="de Vos W.M."/>
            <person name="Smidt H."/>
        </authorList>
    </citation>
    <scope>NUCLEOTIDE SEQUENCE [LARGE SCALE GENOMIC DNA]</scope>
    <source>
        <strain evidence="2">DSM 11246 / JCM 15787 / PB90-1</strain>
    </source>
</reference>
<evidence type="ECO:0008006" key="3">
    <source>
        <dbReference type="Google" id="ProtNLM"/>
    </source>
</evidence>
<dbReference type="eggNOG" id="COG0790">
    <property type="taxonomic scope" value="Bacteria"/>
</dbReference>
<name>B1ZT30_OPITP</name>
<keyword evidence="2" id="KW-1185">Reference proteome</keyword>
<dbReference type="InterPro" id="IPR006597">
    <property type="entry name" value="Sel1-like"/>
</dbReference>
<evidence type="ECO:0000313" key="2">
    <source>
        <dbReference type="Proteomes" id="UP000007013"/>
    </source>
</evidence>
<protein>
    <recommendedName>
        <fullName evidence="3">Sel1 domain protein repeat-containing protein</fullName>
    </recommendedName>
</protein>
<dbReference type="InterPro" id="IPR011990">
    <property type="entry name" value="TPR-like_helical_dom_sf"/>
</dbReference>
<sequence>MRILSIVLAIAMCCDAVAQKDAELARFEKLASEGDARAMTELGLRYHEGRGVRQDYAVAYDWYMKAIEKGDGDAFNNLGVLHRDGLGVPKNQKIAYLIFLAIHMEGMGDDETQIRAGRNLQRLVDQLPKADVYEALSYTWPYVVQILKSRGEDLKAGPDVLPSKDRPRIRDNGWWLDSERAKMTFESPSPWNEKKS</sequence>
<evidence type="ECO:0000313" key="1">
    <source>
        <dbReference type="EMBL" id="ACB75819.1"/>
    </source>
</evidence>
<dbReference type="PANTHER" id="PTHR43628:SF1">
    <property type="entry name" value="CHITIN SYNTHASE REGULATORY FACTOR 2-RELATED"/>
    <property type="match status" value="1"/>
</dbReference>
<dbReference type="SUPFAM" id="SSF81901">
    <property type="entry name" value="HCP-like"/>
    <property type="match status" value="1"/>
</dbReference>
<dbReference type="Gene3D" id="1.25.40.10">
    <property type="entry name" value="Tetratricopeptide repeat domain"/>
    <property type="match status" value="1"/>
</dbReference>